<dbReference type="PROSITE" id="PS50030">
    <property type="entry name" value="UBA"/>
    <property type="match status" value="1"/>
</dbReference>
<gene>
    <name evidence="3" type="ORF">GPUH_LOCUS25811</name>
</gene>
<evidence type="ECO:0000256" key="1">
    <source>
        <dbReference type="SAM" id="MobiDB-lite"/>
    </source>
</evidence>
<reference evidence="3 4" key="2">
    <citation type="submission" date="2018-11" db="EMBL/GenBank/DDBJ databases">
        <authorList>
            <consortium name="Pathogen Informatics"/>
        </authorList>
    </citation>
    <scope>NUCLEOTIDE SEQUENCE [LARGE SCALE GENOMIC DNA]</scope>
</reference>
<name>A0A183EXW9_9BILA</name>
<organism evidence="5">
    <name type="scientific">Gongylonema pulchrum</name>
    <dbReference type="NCBI Taxonomy" id="637853"/>
    <lineage>
        <taxon>Eukaryota</taxon>
        <taxon>Metazoa</taxon>
        <taxon>Ecdysozoa</taxon>
        <taxon>Nematoda</taxon>
        <taxon>Chromadorea</taxon>
        <taxon>Rhabditida</taxon>
        <taxon>Spirurina</taxon>
        <taxon>Spiruromorpha</taxon>
        <taxon>Spiruroidea</taxon>
        <taxon>Gongylonematidae</taxon>
        <taxon>Gongylonema</taxon>
    </lineage>
</organism>
<reference evidence="5" key="1">
    <citation type="submission" date="2016-06" db="UniProtKB">
        <authorList>
            <consortium name="WormBaseParasite"/>
        </authorList>
    </citation>
    <scope>IDENTIFICATION</scope>
</reference>
<sequence length="81" mass="8352">FGESAVTHFLPDSEVPQIHAGPHPGPSDSSATENEEVDSAKLASLMSLGFEEAAARAMLIQCGHDVEAAAAKLFAKQSASS</sequence>
<keyword evidence="4" id="KW-1185">Reference proteome</keyword>
<accession>A0A183EXW9</accession>
<evidence type="ECO:0000313" key="4">
    <source>
        <dbReference type="Proteomes" id="UP000271098"/>
    </source>
</evidence>
<dbReference type="CDD" id="cd14291">
    <property type="entry name" value="UBA1_NUB1_like"/>
    <property type="match status" value="1"/>
</dbReference>
<dbReference type="WBParaSite" id="GPUH_0002584001-mRNA-1">
    <property type="protein sequence ID" value="GPUH_0002584001-mRNA-1"/>
    <property type="gene ID" value="GPUH_0002584001"/>
</dbReference>
<dbReference type="Gene3D" id="1.10.8.10">
    <property type="entry name" value="DNA helicase RuvA subunit, C-terminal domain"/>
    <property type="match status" value="1"/>
</dbReference>
<dbReference type="AlphaFoldDB" id="A0A183EXW9"/>
<feature type="region of interest" description="Disordered" evidence="1">
    <location>
        <begin position="1"/>
        <end position="38"/>
    </location>
</feature>
<dbReference type="EMBL" id="UYRT01106980">
    <property type="protein sequence ID" value="VDN44698.1"/>
    <property type="molecule type" value="Genomic_DNA"/>
</dbReference>
<dbReference type="SUPFAM" id="SSF46934">
    <property type="entry name" value="UBA-like"/>
    <property type="match status" value="1"/>
</dbReference>
<dbReference type="SMART" id="SM00165">
    <property type="entry name" value="UBA"/>
    <property type="match status" value="1"/>
</dbReference>
<evidence type="ECO:0000259" key="2">
    <source>
        <dbReference type="PROSITE" id="PS50030"/>
    </source>
</evidence>
<dbReference type="InterPro" id="IPR015940">
    <property type="entry name" value="UBA"/>
</dbReference>
<dbReference type="InterPro" id="IPR009060">
    <property type="entry name" value="UBA-like_sf"/>
</dbReference>
<evidence type="ECO:0000313" key="5">
    <source>
        <dbReference type="WBParaSite" id="GPUH_0002584001-mRNA-1"/>
    </source>
</evidence>
<feature type="domain" description="UBA" evidence="2">
    <location>
        <begin position="36"/>
        <end position="76"/>
    </location>
</feature>
<evidence type="ECO:0000313" key="3">
    <source>
        <dbReference type="EMBL" id="VDN44698.1"/>
    </source>
</evidence>
<protein>
    <submittedName>
        <fullName evidence="5">UBA domain-containing protein</fullName>
    </submittedName>
</protein>
<proteinExistence type="predicted"/>
<dbReference type="Proteomes" id="UP000271098">
    <property type="component" value="Unassembled WGS sequence"/>
</dbReference>
<dbReference type="Pfam" id="PF00627">
    <property type="entry name" value="UBA"/>
    <property type="match status" value="1"/>
</dbReference>